<dbReference type="RefSeq" id="WP_031573367.1">
    <property type="nucleotide sequence ID" value="NZ_DAMANS010000015.1"/>
</dbReference>
<evidence type="ECO:0000313" key="8">
    <source>
        <dbReference type="EMBL" id="SDH98781.1"/>
    </source>
</evidence>
<dbReference type="Gene3D" id="3.30.70.100">
    <property type="match status" value="1"/>
</dbReference>
<dbReference type="GO" id="GO:0003998">
    <property type="term" value="F:acylphosphatase activity"/>
    <property type="evidence" value="ECO:0007669"/>
    <property type="project" value="UniProtKB-EC"/>
</dbReference>
<dbReference type="EMBL" id="FNDZ01000001">
    <property type="protein sequence ID" value="SDH98781.1"/>
    <property type="molecule type" value="Genomic_DNA"/>
</dbReference>
<dbReference type="SUPFAM" id="SSF54975">
    <property type="entry name" value="Acylphosphatase/BLUF domain-like"/>
    <property type="match status" value="1"/>
</dbReference>
<dbReference type="InterPro" id="IPR036046">
    <property type="entry name" value="Acylphosphatase-like_dom_sf"/>
</dbReference>
<evidence type="ECO:0000256" key="2">
    <source>
        <dbReference type="ARBA" id="ARBA00012150"/>
    </source>
</evidence>
<feature type="domain" description="Acylphosphatase-like" evidence="7">
    <location>
        <begin position="3"/>
        <end position="90"/>
    </location>
</feature>
<sequence length="90" mass="10431">MKRYLIIFQGRVQGVGFRFFTYETATRLKMTGKVRNMTNGHVECEVQGDSEAFQRFFALLMKGNGFLKIEDYTLKELPVIPEEQSFKIVG</sequence>
<dbReference type="PANTHER" id="PTHR47268">
    <property type="entry name" value="ACYLPHOSPHATASE"/>
    <property type="match status" value="1"/>
</dbReference>
<feature type="active site" evidence="5">
    <location>
        <position position="36"/>
    </location>
</feature>
<organism evidence="8 9">
    <name type="scientific">Proteiniclasticum ruminis</name>
    <dbReference type="NCBI Taxonomy" id="398199"/>
    <lineage>
        <taxon>Bacteria</taxon>
        <taxon>Bacillati</taxon>
        <taxon>Bacillota</taxon>
        <taxon>Clostridia</taxon>
        <taxon>Eubacteriales</taxon>
        <taxon>Clostridiaceae</taxon>
        <taxon>Proteiniclasticum</taxon>
    </lineage>
</organism>
<feature type="active site" evidence="5">
    <location>
        <position position="18"/>
    </location>
</feature>
<comment type="similarity">
    <text evidence="1 6">Belongs to the acylphosphatase family.</text>
</comment>
<evidence type="ECO:0000313" key="9">
    <source>
        <dbReference type="Proteomes" id="UP000183255"/>
    </source>
</evidence>
<reference evidence="8 9" key="1">
    <citation type="submission" date="2016-10" db="EMBL/GenBank/DDBJ databases">
        <authorList>
            <person name="de Groot N.N."/>
        </authorList>
    </citation>
    <scope>NUCLEOTIDE SEQUENCE [LARGE SCALE GENOMIC DNA]</scope>
    <source>
        <strain evidence="8 9">CGMCC 1.5058</strain>
    </source>
</reference>
<dbReference type="Pfam" id="PF00708">
    <property type="entry name" value="Acylphosphatase"/>
    <property type="match status" value="1"/>
</dbReference>
<comment type="catalytic activity">
    <reaction evidence="4 5">
        <text>an acyl phosphate + H2O = a carboxylate + phosphate + H(+)</text>
        <dbReference type="Rhea" id="RHEA:14965"/>
        <dbReference type="ChEBI" id="CHEBI:15377"/>
        <dbReference type="ChEBI" id="CHEBI:15378"/>
        <dbReference type="ChEBI" id="CHEBI:29067"/>
        <dbReference type="ChEBI" id="CHEBI:43474"/>
        <dbReference type="ChEBI" id="CHEBI:59918"/>
        <dbReference type="EC" id="3.6.1.7"/>
    </reaction>
</comment>
<keyword evidence="5" id="KW-0378">Hydrolase</keyword>
<evidence type="ECO:0000256" key="5">
    <source>
        <dbReference type="PROSITE-ProRule" id="PRU00520"/>
    </source>
</evidence>
<dbReference type="PANTHER" id="PTHR47268:SF4">
    <property type="entry name" value="ACYLPHOSPHATASE"/>
    <property type="match status" value="1"/>
</dbReference>
<gene>
    <name evidence="8" type="ORF">SAMN05421804_101390</name>
</gene>
<dbReference type="PROSITE" id="PS51160">
    <property type="entry name" value="ACYLPHOSPHATASE_3"/>
    <property type="match status" value="1"/>
</dbReference>
<protein>
    <recommendedName>
        <fullName evidence="3 5">acylphosphatase</fullName>
        <ecNumber evidence="2 5">3.6.1.7</ecNumber>
    </recommendedName>
</protein>
<evidence type="ECO:0000256" key="1">
    <source>
        <dbReference type="ARBA" id="ARBA00005614"/>
    </source>
</evidence>
<evidence type="ECO:0000259" key="7">
    <source>
        <dbReference type="PROSITE" id="PS51160"/>
    </source>
</evidence>
<proteinExistence type="inferred from homology"/>
<accession>A0A1G8GWW1</accession>
<dbReference type="Proteomes" id="UP000183255">
    <property type="component" value="Unassembled WGS sequence"/>
</dbReference>
<dbReference type="EC" id="3.6.1.7" evidence="2 5"/>
<dbReference type="InterPro" id="IPR020456">
    <property type="entry name" value="Acylphosphatase"/>
</dbReference>
<evidence type="ECO:0000256" key="3">
    <source>
        <dbReference type="ARBA" id="ARBA00015991"/>
    </source>
</evidence>
<evidence type="ECO:0000256" key="4">
    <source>
        <dbReference type="ARBA" id="ARBA00047645"/>
    </source>
</evidence>
<evidence type="ECO:0000256" key="6">
    <source>
        <dbReference type="RuleBase" id="RU004168"/>
    </source>
</evidence>
<name>A0A1G8GWW1_9CLOT</name>
<dbReference type="InterPro" id="IPR001792">
    <property type="entry name" value="Acylphosphatase-like_dom"/>
</dbReference>
<dbReference type="AlphaFoldDB" id="A0A1G8GWW1"/>